<feature type="chain" id="PRO_5008285409" evidence="7">
    <location>
        <begin position="22"/>
        <end position="469"/>
    </location>
</feature>
<dbReference type="STRING" id="4615.A0A199URY8"/>
<evidence type="ECO:0000256" key="5">
    <source>
        <dbReference type="ARBA" id="ARBA00022737"/>
    </source>
</evidence>
<accession>A0A199URY8</accession>
<dbReference type="PANTHER" id="PTHR48004">
    <property type="entry name" value="OS01G0149700 PROTEIN"/>
    <property type="match status" value="1"/>
</dbReference>
<name>A0A199URY8_ANACO</name>
<evidence type="ECO:0000256" key="3">
    <source>
        <dbReference type="ARBA" id="ARBA00022614"/>
    </source>
</evidence>
<keyword evidence="3" id="KW-0433">Leucine-rich repeat</keyword>
<dbReference type="InterPro" id="IPR032675">
    <property type="entry name" value="LRR_dom_sf"/>
</dbReference>
<keyword evidence="4 7" id="KW-0732">Signal</keyword>
<dbReference type="Proteomes" id="UP000092600">
    <property type="component" value="Unassembled WGS sequence"/>
</dbReference>
<dbReference type="PRINTS" id="PR00019">
    <property type="entry name" value="LEURICHRPT"/>
</dbReference>
<dbReference type="Pfam" id="PF13855">
    <property type="entry name" value="LRR_8"/>
    <property type="match status" value="1"/>
</dbReference>
<dbReference type="AlphaFoldDB" id="A0A199URY8"/>
<feature type="signal peptide" evidence="7">
    <location>
        <begin position="1"/>
        <end position="21"/>
    </location>
</feature>
<dbReference type="InterPro" id="IPR052941">
    <property type="entry name" value="StomDev_PlantInt_Reg"/>
</dbReference>
<dbReference type="GO" id="GO:0005886">
    <property type="term" value="C:plasma membrane"/>
    <property type="evidence" value="ECO:0007669"/>
    <property type="project" value="UniProtKB-SubCell"/>
</dbReference>
<reference evidence="8 9" key="1">
    <citation type="journal article" date="2016" name="DNA Res.">
        <title>The draft genome of MD-2 pineapple using hybrid error correction of long reads.</title>
        <authorList>
            <person name="Redwan R.M."/>
            <person name="Saidin A."/>
            <person name="Kumar S.V."/>
        </authorList>
    </citation>
    <scope>NUCLEOTIDE SEQUENCE [LARGE SCALE GENOMIC DNA]</scope>
    <source>
        <strain evidence="9">cv. MD2</strain>
        <tissue evidence="8">Leaf</tissue>
    </source>
</reference>
<dbReference type="EMBL" id="LSRQ01005555">
    <property type="protein sequence ID" value="OAY67411.1"/>
    <property type="molecule type" value="Genomic_DNA"/>
</dbReference>
<keyword evidence="6" id="KW-0472">Membrane</keyword>
<sequence length="469" mass="49728">MELSPSSTLLFLLLVLFGAAAQESPRLPAAEQEAAYAALESINSGVDWRFLYPDDLCLSGPHGLLCDLFSDPSDSSGAVPHIVELNFGFVSDFSSNPPCGPNASISPVLLSAASSFPFLRKLFYYNCFAASRSPLPTRPWSLPASLEELVLIQNPSLVGRIPPSVGDLPRLRRLVVSGTGLSGTIPDEIGALPDLEQLLLSRSRFRGPVPSGLGRCSALKILDLSANRLSGRVPAELGRLARLVKLDLSSNRISGPIPARLGRLSRLEFLDLSNNRLTGGVPTVLGEMRGLKEVYLSGNPGLGGRIPEIWEGLGGILGIGMSGLGLTGNIPGSMGVFLGNLCYLALDNNLLEGELPDQLKRLEASAKEINLANNSLAGRIPFSAGFVDRMRGKLKLTGNPKLCVEEEESGGKIGILQRCNKTEIPHPVLFSLFSSSSSSSTTPGDNNILLGSNAALGILAFVVLLHFGL</sequence>
<keyword evidence="2" id="KW-1003">Cell membrane</keyword>
<evidence type="ECO:0000256" key="2">
    <source>
        <dbReference type="ARBA" id="ARBA00022475"/>
    </source>
</evidence>
<evidence type="ECO:0000256" key="4">
    <source>
        <dbReference type="ARBA" id="ARBA00022729"/>
    </source>
</evidence>
<dbReference type="InterPro" id="IPR001611">
    <property type="entry name" value="Leu-rich_rpt"/>
</dbReference>
<protein>
    <submittedName>
        <fullName evidence="8">Protein TOO MANY MOUTHS</fullName>
    </submittedName>
</protein>
<keyword evidence="5" id="KW-0677">Repeat</keyword>
<dbReference type="Pfam" id="PF00560">
    <property type="entry name" value="LRR_1"/>
    <property type="match status" value="2"/>
</dbReference>
<organism evidence="8 9">
    <name type="scientific">Ananas comosus</name>
    <name type="common">Pineapple</name>
    <name type="synonym">Ananas ananas</name>
    <dbReference type="NCBI Taxonomy" id="4615"/>
    <lineage>
        <taxon>Eukaryota</taxon>
        <taxon>Viridiplantae</taxon>
        <taxon>Streptophyta</taxon>
        <taxon>Embryophyta</taxon>
        <taxon>Tracheophyta</taxon>
        <taxon>Spermatophyta</taxon>
        <taxon>Magnoliopsida</taxon>
        <taxon>Liliopsida</taxon>
        <taxon>Poales</taxon>
        <taxon>Bromeliaceae</taxon>
        <taxon>Bromelioideae</taxon>
        <taxon>Ananas</taxon>
    </lineage>
</organism>
<evidence type="ECO:0000256" key="7">
    <source>
        <dbReference type="SAM" id="SignalP"/>
    </source>
</evidence>
<evidence type="ECO:0000313" key="9">
    <source>
        <dbReference type="Proteomes" id="UP000092600"/>
    </source>
</evidence>
<evidence type="ECO:0000313" key="8">
    <source>
        <dbReference type="EMBL" id="OAY67411.1"/>
    </source>
</evidence>
<evidence type="ECO:0000256" key="6">
    <source>
        <dbReference type="ARBA" id="ARBA00023136"/>
    </source>
</evidence>
<dbReference type="PANTHER" id="PTHR48004:SF38">
    <property type="entry name" value="ROP-INTERACTIVE CRIB MOTIF-CONTAINING PROTEIN 7"/>
    <property type="match status" value="1"/>
</dbReference>
<gene>
    <name evidence="8" type="ORF">ACMD2_00381</name>
</gene>
<dbReference type="SUPFAM" id="SSF52058">
    <property type="entry name" value="L domain-like"/>
    <property type="match status" value="1"/>
</dbReference>
<proteinExistence type="predicted"/>
<dbReference type="Gene3D" id="3.80.10.10">
    <property type="entry name" value="Ribonuclease Inhibitor"/>
    <property type="match status" value="1"/>
</dbReference>
<dbReference type="FunFam" id="3.80.10.10:FF:000299">
    <property type="entry name" value="Piriformospora indica-insensitive protein 2"/>
    <property type="match status" value="1"/>
</dbReference>
<comment type="caution">
    <text evidence="8">The sequence shown here is derived from an EMBL/GenBank/DDBJ whole genome shotgun (WGS) entry which is preliminary data.</text>
</comment>
<comment type="subcellular location">
    <subcellularLocation>
        <location evidence="1">Cell membrane</location>
    </subcellularLocation>
</comment>
<evidence type="ECO:0000256" key="1">
    <source>
        <dbReference type="ARBA" id="ARBA00004236"/>
    </source>
</evidence>